<protein>
    <submittedName>
        <fullName evidence="1">DUF2141 domain-containing protein</fullName>
    </submittedName>
</protein>
<proteinExistence type="predicted"/>
<evidence type="ECO:0000313" key="1">
    <source>
        <dbReference type="EMBL" id="QZE14759.1"/>
    </source>
</evidence>
<keyword evidence="2" id="KW-1185">Reference proteome</keyword>
<sequence length="114" mass="12765">MKVTGFKQYLEKLYITFYNDSETFMKKKVASYAVAVDGATVTLEISSDDLPLGTYAICMFHDENGNKKLDSGLFGIPTESYGFSNNAKGFAGPPSYKQCKFQFKDNQTIEIKLD</sequence>
<dbReference type="Proteomes" id="UP000826212">
    <property type="component" value="Chromosome"/>
</dbReference>
<evidence type="ECO:0000313" key="2">
    <source>
        <dbReference type="Proteomes" id="UP000826212"/>
    </source>
</evidence>
<organism evidence="1 2">
    <name type="scientific">Halosquirtibacter laminarini</name>
    <dbReference type="NCBI Taxonomy" id="3374600"/>
    <lineage>
        <taxon>Bacteria</taxon>
        <taxon>Pseudomonadati</taxon>
        <taxon>Bacteroidota</taxon>
        <taxon>Bacteroidia</taxon>
        <taxon>Marinilabiliales</taxon>
        <taxon>Prolixibacteraceae</taxon>
        <taxon>Halosquirtibacter</taxon>
    </lineage>
</organism>
<reference evidence="1" key="1">
    <citation type="submission" date="2021-08" db="EMBL/GenBank/DDBJ databases">
        <title>Novel anaerobic bacterium isolated from sea squirt in East Sea, Republic of Korea.</title>
        <authorList>
            <person name="Nguyen T.H."/>
            <person name="Li Z."/>
            <person name="Lee Y.-J."/>
            <person name="Ko J."/>
            <person name="Kim S.-G."/>
        </authorList>
    </citation>
    <scope>NUCLEOTIDE SEQUENCE</scope>
    <source>
        <strain evidence="1">KCTC 25031</strain>
    </source>
</reference>
<dbReference type="EMBL" id="CP081303">
    <property type="protein sequence ID" value="QZE14759.1"/>
    <property type="molecule type" value="Genomic_DNA"/>
</dbReference>
<name>A0AC61NGI8_9BACT</name>
<gene>
    <name evidence="1" type="ORF">K4L44_02550</name>
</gene>
<accession>A0AC61NGI8</accession>